<reference evidence="2 3" key="1">
    <citation type="journal article" date="2015" name="Genome Announc.">
        <title>Complete Genome Sequence of Methylobacterium aquaticum Strain 22A, Isolated from Racomitrium japonicum Moss.</title>
        <authorList>
            <person name="Tani A."/>
            <person name="Ogura Y."/>
            <person name="Hayashi T."/>
            <person name="Kimbara K."/>
        </authorList>
    </citation>
    <scope>NUCLEOTIDE SEQUENCE [LARGE SCALE GENOMIC DNA]</scope>
    <source>
        <strain evidence="2 3">MA-22A</strain>
    </source>
</reference>
<feature type="region of interest" description="Disordered" evidence="1">
    <location>
        <begin position="1"/>
        <end position="20"/>
    </location>
</feature>
<evidence type="ECO:0000256" key="1">
    <source>
        <dbReference type="SAM" id="MobiDB-lite"/>
    </source>
</evidence>
<dbReference type="EMBL" id="AP014704">
    <property type="protein sequence ID" value="BAQ46715.1"/>
    <property type="molecule type" value="Genomic_DNA"/>
</dbReference>
<dbReference type="KEGG" id="maqu:Maq22A_c18080"/>
<reference evidence="3" key="2">
    <citation type="submission" date="2015-01" db="EMBL/GenBank/DDBJ databases">
        <title>Complete genome sequence of Methylobacterium aquaticum strain 22A.</title>
        <authorList>
            <person name="Tani A."/>
            <person name="Ogura Y."/>
            <person name="Hayashi T."/>
        </authorList>
    </citation>
    <scope>NUCLEOTIDE SEQUENCE [LARGE SCALE GENOMIC DNA]</scope>
    <source>
        <strain evidence="3">MA-22A</strain>
    </source>
</reference>
<dbReference type="Pfam" id="PF05930">
    <property type="entry name" value="Phage_AlpA"/>
    <property type="match status" value="1"/>
</dbReference>
<organism evidence="2 3">
    <name type="scientific">Methylobacterium aquaticum</name>
    <dbReference type="NCBI Taxonomy" id="270351"/>
    <lineage>
        <taxon>Bacteria</taxon>
        <taxon>Pseudomonadati</taxon>
        <taxon>Pseudomonadota</taxon>
        <taxon>Alphaproteobacteria</taxon>
        <taxon>Hyphomicrobiales</taxon>
        <taxon>Methylobacteriaceae</taxon>
        <taxon>Methylobacterium</taxon>
    </lineage>
</organism>
<accession>A0A0C6FUF8</accession>
<dbReference type="STRING" id="270351.Maq22A_c18080"/>
<proteinExistence type="predicted"/>
<dbReference type="Proteomes" id="UP000061432">
    <property type="component" value="Chromosome"/>
</dbReference>
<evidence type="ECO:0000313" key="2">
    <source>
        <dbReference type="EMBL" id="BAQ46715.1"/>
    </source>
</evidence>
<gene>
    <name evidence="2" type="ORF">Maq22A_c18080</name>
</gene>
<dbReference type="PATRIC" id="fig|270351.10.peg.3492"/>
<dbReference type="InterPro" id="IPR010260">
    <property type="entry name" value="AlpA"/>
</dbReference>
<dbReference type="AlphaFoldDB" id="A0A0C6FUF8"/>
<evidence type="ECO:0000313" key="3">
    <source>
        <dbReference type="Proteomes" id="UP000061432"/>
    </source>
</evidence>
<dbReference type="RefSeq" id="WP_060847782.1">
    <property type="nucleotide sequence ID" value="NZ_AP014704.1"/>
</dbReference>
<protein>
    <submittedName>
        <fullName evidence="2">Regulatory protein</fullName>
    </submittedName>
</protein>
<sequence>MNANDNIPPGGTPPTPSATLPATGLVRLSRVLELIPISRSSFYAGQAKGLYPRPVAIGPRARAYRVEDIRTLIEKGVA</sequence>
<name>A0A0C6FUF8_9HYPH</name>
<dbReference type="OrthoDB" id="9801242at2"/>